<dbReference type="GO" id="GO:0006352">
    <property type="term" value="P:DNA-templated transcription initiation"/>
    <property type="evidence" value="ECO:0007669"/>
    <property type="project" value="InterPro"/>
</dbReference>
<dbReference type="Pfam" id="PF04542">
    <property type="entry name" value="Sigma70_r2"/>
    <property type="match status" value="1"/>
</dbReference>
<dbReference type="EMBL" id="JAAEDL010000029">
    <property type="protein sequence ID" value="MBR0683297.1"/>
    <property type="molecule type" value="Genomic_DNA"/>
</dbReference>
<dbReference type="RefSeq" id="WP_211848863.1">
    <property type="nucleotide sequence ID" value="NZ_JAAEDL010000029.1"/>
</dbReference>
<organism evidence="2 3">
    <name type="scientific">Neoroseomonas eburnea</name>
    <dbReference type="NCBI Taxonomy" id="1346889"/>
    <lineage>
        <taxon>Bacteria</taxon>
        <taxon>Pseudomonadati</taxon>
        <taxon>Pseudomonadota</taxon>
        <taxon>Alphaproteobacteria</taxon>
        <taxon>Acetobacterales</taxon>
        <taxon>Acetobacteraceae</taxon>
        <taxon>Neoroseomonas</taxon>
    </lineage>
</organism>
<dbReference type="GO" id="GO:0003700">
    <property type="term" value="F:DNA-binding transcription factor activity"/>
    <property type="evidence" value="ECO:0007669"/>
    <property type="project" value="InterPro"/>
</dbReference>
<dbReference type="SUPFAM" id="SSF88946">
    <property type="entry name" value="Sigma2 domain of RNA polymerase sigma factors"/>
    <property type="match status" value="1"/>
</dbReference>
<reference evidence="2" key="1">
    <citation type="submission" date="2020-01" db="EMBL/GenBank/DDBJ databases">
        <authorList>
            <person name="Rat A."/>
        </authorList>
    </citation>
    <scope>NUCLEOTIDE SEQUENCE</scope>
    <source>
        <strain evidence="2">LMG 31228</strain>
    </source>
</reference>
<evidence type="ECO:0000259" key="1">
    <source>
        <dbReference type="Pfam" id="PF04542"/>
    </source>
</evidence>
<dbReference type="InterPro" id="IPR007627">
    <property type="entry name" value="RNA_pol_sigma70_r2"/>
</dbReference>
<name>A0A9X9XHW1_9PROT</name>
<dbReference type="InterPro" id="IPR013325">
    <property type="entry name" value="RNA_pol_sigma_r2"/>
</dbReference>
<comment type="caution">
    <text evidence="2">The sequence shown here is derived from an EMBL/GenBank/DDBJ whole genome shotgun (WGS) entry which is preliminary data.</text>
</comment>
<dbReference type="Gene3D" id="1.10.1740.10">
    <property type="match status" value="1"/>
</dbReference>
<feature type="domain" description="RNA polymerase sigma-70 region 2" evidence="1">
    <location>
        <begin position="34"/>
        <end position="88"/>
    </location>
</feature>
<evidence type="ECO:0000313" key="3">
    <source>
        <dbReference type="Proteomes" id="UP001138709"/>
    </source>
</evidence>
<proteinExistence type="predicted"/>
<sequence>MPEQQSRQAENPQEWDNDRVRVALASARHHAGRFSRHRRLSRADREDLTQDILLAIVAAADRYDSRRASWSTFVSLLAQHVVIDRARAPASIDTVPLDGNDGHGIASTLPAAWFDPDLPIALRSAAIELPGASRALLGLIVAHRDVVDARDASGVSSATFYRALADLRCWLRAAGAHPSAFTASRS</sequence>
<keyword evidence="3" id="KW-1185">Reference proteome</keyword>
<reference evidence="2" key="2">
    <citation type="journal article" date="2021" name="Syst. Appl. Microbiol.">
        <title>Roseomonas hellenica sp. nov., isolated from roots of wild-growing Alkanna tinctoria.</title>
        <authorList>
            <person name="Rat A."/>
            <person name="Naranjo H.D."/>
            <person name="Lebbe L."/>
            <person name="Cnockaert M."/>
            <person name="Krigas N."/>
            <person name="Grigoriadou K."/>
            <person name="Maloupa E."/>
            <person name="Willems A."/>
        </authorList>
    </citation>
    <scope>NUCLEOTIDE SEQUENCE</scope>
    <source>
        <strain evidence="2">LMG 31228</strain>
    </source>
</reference>
<dbReference type="Proteomes" id="UP001138709">
    <property type="component" value="Unassembled WGS sequence"/>
</dbReference>
<evidence type="ECO:0000313" key="2">
    <source>
        <dbReference type="EMBL" id="MBR0683297.1"/>
    </source>
</evidence>
<gene>
    <name evidence="2" type="ORF">GXW74_22615</name>
</gene>
<protein>
    <recommendedName>
        <fullName evidence="1">RNA polymerase sigma-70 region 2 domain-containing protein</fullName>
    </recommendedName>
</protein>
<dbReference type="AlphaFoldDB" id="A0A9X9XHW1"/>
<accession>A0A9X9XHW1</accession>